<dbReference type="SUPFAM" id="SSF100985">
    <property type="entry name" value="Sporulation inhibitor Sda"/>
    <property type="match status" value="1"/>
</dbReference>
<dbReference type="Proteomes" id="UP001057134">
    <property type="component" value="Chromosome"/>
</dbReference>
<proteinExistence type="predicted"/>
<sequence length="391" mass="44800">MLRKFSDQELVEVYSKCIQENLGDDFRFILENELEQRKLGFTAHKELNPLTFGKSNLDFYQLVKYSLDSYFVLQDHKVIYVNQAGFDLLGLQYPEQIIGELFHRFLHPDYHYSIGNQLESVLRGEASELMEQRMVRADGELIDVEVMLAPYHMEQQRLAQVIVRNITQRKLTERRLHNLEKLSSIGQMAAGIAHEVRNPLTAVKGFVQLLEKELNHSYLPVIVDELDNAIKTLNNLLQVAKPDLNNEPDVSIHLCSELESLIFLFQEKLYKVTVHKLFSDTDREIRGKKNLILKAFFNLLKNAIEAIDGKGEITIEHFFKNDMVHIKISDTGKGIPASKIRLLGTPFFTTKDDGIGMGLTQVFTTIHEHGGHIHVESHEGKGTVFHIQLPA</sequence>
<dbReference type="InterPro" id="IPR000014">
    <property type="entry name" value="PAS"/>
</dbReference>
<evidence type="ECO:0000256" key="5">
    <source>
        <dbReference type="ARBA" id="ARBA00022741"/>
    </source>
</evidence>
<dbReference type="PROSITE" id="PS50109">
    <property type="entry name" value="HIS_KIN"/>
    <property type="match status" value="1"/>
</dbReference>
<keyword evidence="8" id="KW-0902">Two-component regulatory system</keyword>
<protein>
    <recommendedName>
        <fullName evidence="2">histidine kinase</fullName>
        <ecNumber evidence="2">2.7.13.3</ecNumber>
    </recommendedName>
</protein>
<evidence type="ECO:0000256" key="7">
    <source>
        <dbReference type="ARBA" id="ARBA00022840"/>
    </source>
</evidence>
<evidence type="ECO:0000313" key="13">
    <source>
        <dbReference type="Proteomes" id="UP001057134"/>
    </source>
</evidence>
<dbReference type="InterPro" id="IPR036097">
    <property type="entry name" value="HisK_dim/P_sf"/>
</dbReference>
<keyword evidence="7" id="KW-0067">ATP-binding</keyword>
<gene>
    <name evidence="12" type="primary">kinA_3</name>
    <name evidence="12" type="ORF">SK3146_02708</name>
</gene>
<dbReference type="Pfam" id="PF02518">
    <property type="entry name" value="HATPase_c"/>
    <property type="match status" value="1"/>
</dbReference>
<dbReference type="NCBIfam" id="TIGR00229">
    <property type="entry name" value="sensory_box"/>
    <property type="match status" value="1"/>
</dbReference>
<dbReference type="CDD" id="cd00130">
    <property type="entry name" value="PAS"/>
    <property type="match status" value="1"/>
</dbReference>
<accession>A0ABY4RM27</accession>
<dbReference type="InterPro" id="IPR003661">
    <property type="entry name" value="HisK_dim/P_dom"/>
</dbReference>
<dbReference type="Pfam" id="PF00512">
    <property type="entry name" value="HisKA"/>
    <property type="match status" value="1"/>
</dbReference>
<feature type="domain" description="Histidine kinase" evidence="9">
    <location>
        <begin position="191"/>
        <end position="391"/>
    </location>
</feature>
<dbReference type="Gene3D" id="3.30.450.20">
    <property type="entry name" value="PAS domain"/>
    <property type="match status" value="1"/>
</dbReference>
<dbReference type="InterPro" id="IPR013767">
    <property type="entry name" value="PAS_fold"/>
</dbReference>
<dbReference type="InterPro" id="IPR035965">
    <property type="entry name" value="PAS-like_dom_sf"/>
</dbReference>
<feature type="domain" description="PAS" evidence="10">
    <location>
        <begin position="77"/>
        <end position="125"/>
    </location>
</feature>
<dbReference type="PROSITE" id="PS50112">
    <property type="entry name" value="PAS"/>
    <property type="match status" value="1"/>
</dbReference>
<dbReference type="InterPro" id="IPR003594">
    <property type="entry name" value="HATPase_dom"/>
</dbReference>
<organism evidence="12 13">
    <name type="scientific">Paenibacillus konkukensis</name>
    <dbReference type="NCBI Taxonomy" id="2020716"/>
    <lineage>
        <taxon>Bacteria</taxon>
        <taxon>Bacillati</taxon>
        <taxon>Bacillota</taxon>
        <taxon>Bacilli</taxon>
        <taxon>Bacillales</taxon>
        <taxon>Paenibacillaceae</taxon>
        <taxon>Paenibacillus</taxon>
    </lineage>
</organism>
<dbReference type="InterPro" id="IPR036890">
    <property type="entry name" value="HATPase_C_sf"/>
</dbReference>
<evidence type="ECO:0000259" key="9">
    <source>
        <dbReference type="PROSITE" id="PS50109"/>
    </source>
</evidence>
<dbReference type="EMBL" id="CP027059">
    <property type="protein sequence ID" value="UQZ83521.1"/>
    <property type="molecule type" value="Genomic_DNA"/>
</dbReference>
<evidence type="ECO:0000256" key="3">
    <source>
        <dbReference type="ARBA" id="ARBA00022553"/>
    </source>
</evidence>
<dbReference type="PANTHER" id="PTHR43065:SF10">
    <property type="entry name" value="PEROXIDE STRESS-ACTIVATED HISTIDINE KINASE MAK3"/>
    <property type="match status" value="1"/>
</dbReference>
<dbReference type="SMART" id="SM00091">
    <property type="entry name" value="PAS"/>
    <property type="match status" value="1"/>
</dbReference>
<comment type="catalytic activity">
    <reaction evidence="1">
        <text>ATP + protein L-histidine = ADP + protein N-phospho-L-histidine.</text>
        <dbReference type="EC" id="2.7.13.3"/>
    </reaction>
</comment>
<evidence type="ECO:0000256" key="1">
    <source>
        <dbReference type="ARBA" id="ARBA00000085"/>
    </source>
</evidence>
<dbReference type="Pfam" id="PF00989">
    <property type="entry name" value="PAS"/>
    <property type="match status" value="1"/>
</dbReference>
<dbReference type="Gene3D" id="1.10.287.130">
    <property type="match status" value="1"/>
</dbReference>
<evidence type="ECO:0000256" key="8">
    <source>
        <dbReference type="ARBA" id="ARBA00023012"/>
    </source>
</evidence>
<feature type="domain" description="PAC" evidence="11">
    <location>
        <begin position="128"/>
        <end position="178"/>
    </location>
</feature>
<dbReference type="SUPFAM" id="SSF55874">
    <property type="entry name" value="ATPase domain of HSP90 chaperone/DNA topoisomerase II/histidine kinase"/>
    <property type="match status" value="1"/>
</dbReference>
<dbReference type="SUPFAM" id="SSF55785">
    <property type="entry name" value="PYP-like sensor domain (PAS domain)"/>
    <property type="match status" value="1"/>
</dbReference>
<evidence type="ECO:0000259" key="10">
    <source>
        <dbReference type="PROSITE" id="PS50112"/>
    </source>
</evidence>
<keyword evidence="13" id="KW-1185">Reference proteome</keyword>
<dbReference type="PANTHER" id="PTHR43065">
    <property type="entry name" value="SENSOR HISTIDINE KINASE"/>
    <property type="match status" value="1"/>
</dbReference>
<evidence type="ECO:0000256" key="2">
    <source>
        <dbReference type="ARBA" id="ARBA00012438"/>
    </source>
</evidence>
<dbReference type="PROSITE" id="PS50113">
    <property type="entry name" value="PAC"/>
    <property type="match status" value="1"/>
</dbReference>
<dbReference type="SUPFAM" id="SSF47384">
    <property type="entry name" value="Homodimeric domain of signal transducing histidine kinase"/>
    <property type="match status" value="1"/>
</dbReference>
<dbReference type="CDD" id="cd00082">
    <property type="entry name" value="HisKA"/>
    <property type="match status" value="1"/>
</dbReference>
<dbReference type="Gene3D" id="1.10.287.1100">
    <property type="entry name" value="Sporulation inhibitor A"/>
    <property type="match status" value="1"/>
</dbReference>
<keyword evidence="4 12" id="KW-0808">Transferase</keyword>
<dbReference type="InterPro" id="IPR000700">
    <property type="entry name" value="PAS-assoc_C"/>
</dbReference>
<reference evidence="12" key="2">
    <citation type="journal article" date="2021" name="J Anim Sci Technol">
        <title>Complete genome sequence of Paenibacillus konkukensis sp. nov. SK3146 as a potential probiotic strain.</title>
        <authorList>
            <person name="Jung H.I."/>
            <person name="Park S."/>
            <person name="Niu K.M."/>
            <person name="Lee S.W."/>
            <person name="Kothari D."/>
            <person name="Yi K.J."/>
            <person name="Kim S.K."/>
        </authorList>
    </citation>
    <scope>NUCLEOTIDE SEQUENCE</scope>
    <source>
        <strain evidence="12">SK3146</strain>
    </source>
</reference>
<dbReference type="Gene3D" id="3.30.565.10">
    <property type="entry name" value="Histidine kinase-like ATPase, C-terminal domain"/>
    <property type="match status" value="1"/>
</dbReference>
<evidence type="ECO:0000259" key="11">
    <source>
        <dbReference type="PROSITE" id="PS50113"/>
    </source>
</evidence>
<evidence type="ECO:0000313" key="12">
    <source>
        <dbReference type="EMBL" id="UQZ83521.1"/>
    </source>
</evidence>
<dbReference type="InterPro" id="IPR015064">
    <property type="entry name" value="Sda"/>
</dbReference>
<dbReference type="PRINTS" id="PR00344">
    <property type="entry name" value="BCTRLSENSOR"/>
</dbReference>
<dbReference type="EC" id="2.7.13.3" evidence="2"/>
<evidence type="ECO:0000256" key="6">
    <source>
        <dbReference type="ARBA" id="ARBA00022777"/>
    </source>
</evidence>
<dbReference type="SMART" id="SM00387">
    <property type="entry name" value="HATPase_c"/>
    <property type="match status" value="1"/>
</dbReference>
<dbReference type="SMART" id="SM00388">
    <property type="entry name" value="HisKA"/>
    <property type="match status" value="1"/>
</dbReference>
<keyword evidence="5" id="KW-0547">Nucleotide-binding</keyword>
<keyword evidence="3" id="KW-0597">Phosphoprotein</keyword>
<dbReference type="InterPro" id="IPR004358">
    <property type="entry name" value="Sig_transdc_His_kin-like_C"/>
</dbReference>
<name>A0ABY4RM27_9BACL</name>
<dbReference type="Pfam" id="PF08970">
    <property type="entry name" value="Sda"/>
    <property type="match status" value="1"/>
</dbReference>
<dbReference type="GO" id="GO:0004673">
    <property type="term" value="F:protein histidine kinase activity"/>
    <property type="evidence" value="ECO:0007669"/>
    <property type="project" value="UniProtKB-EC"/>
</dbReference>
<reference evidence="12" key="1">
    <citation type="submission" date="2018-02" db="EMBL/GenBank/DDBJ databases">
        <authorList>
            <person name="Kim S.-K."/>
            <person name="Jung H.-I."/>
            <person name="Lee S.-W."/>
        </authorList>
    </citation>
    <scope>NUCLEOTIDE SEQUENCE</scope>
    <source>
        <strain evidence="12">SK3146</strain>
    </source>
</reference>
<dbReference type="InterPro" id="IPR036916">
    <property type="entry name" value="Sda_sf"/>
</dbReference>
<keyword evidence="6 12" id="KW-0418">Kinase</keyword>
<evidence type="ECO:0000256" key="4">
    <source>
        <dbReference type="ARBA" id="ARBA00022679"/>
    </source>
</evidence>
<dbReference type="InterPro" id="IPR005467">
    <property type="entry name" value="His_kinase_dom"/>
</dbReference>